<dbReference type="KEGG" id="fwa:DCMF_13650"/>
<dbReference type="PIRSF" id="PIRSF002889">
    <property type="entry name" value="Rod_FlgB"/>
    <property type="match status" value="1"/>
</dbReference>
<evidence type="ECO:0000256" key="1">
    <source>
        <dbReference type="ARBA" id="ARBA00004117"/>
    </source>
</evidence>
<comment type="subcellular location">
    <subcellularLocation>
        <location evidence="1 6">Bacterial flagellum basal body</location>
    </subcellularLocation>
</comment>
<dbReference type="NCBIfam" id="TIGR01396">
    <property type="entry name" value="FlgB"/>
    <property type="match status" value="1"/>
</dbReference>
<keyword evidence="9" id="KW-1185">Reference proteome</keyword>
<gene>
    <name evidence="8" type="ORF">DCMF_13650</name>
</gene>
<keyword evidence="4 6" id="KW-0975">Bacterial flagellum</keyword>
<organism evidence="8 9">
    <name type="scientific">Formimonas warabiya</name>
    <dbReference type="NCBI Taxonomy" id="1761012"/>
    <lineage>
        <taxon>Bacteria</taxon>
        <taxon>Bacillati</taxon>
        <taxon>Bacillota</taxon>
        <taxon>Clostridia</taxon>
        <taxon>Eubacteriales</taxon>
        <taxon>Peptococcaceae</taxon>
        <taxon>Candidatus Formimonas</taxon>
    </lineage>
</organism>
<evidence type="ECO:0000256" key="6">
    <source>
        <dbReference type="PIRNR" id="PIRNR002889"/>
    </source>
</evidence>
<dbReference type="AlphaFoldDB" id="A0A3G1KT92"/>
<dbReference type="InterPro" id="IPR006300">
    <property type="entry name" value="FlgB"/>
</dbReference>
<accession>A0A3G1KT92</accession>
<reference evidence="8 9" key="1">
    <citation type="submission" date="2016-10" db="EMBL/GenBank/DDBJ databases">
        <title>Complete Genome Sequence of Peptococcaceae strain DCMF.</title>
        <authorList>
            <person name="Edwards R.J."/>
            <person name="Holland S.I."/>
            <person name="Deshpande N.P."/>
            <person name="Wong Y.K."/>
            <person name="Ertan H."/>
            <person name="Manefield M."/>
            <person name="Russell T.L."/>
            <person name="Lee M.J."/>
        </authorList>
    </citation>
    <scope>NUCLEOTIDE SEQUENCE [LARGE SCALE GENOMIC DNA]</scope>
    <source>
        <strain evidence="8 9">DCMF</strain>
    </source>
</reference>
<evidence type="ECO:0000256" key="2">
    <source>
        <dbReference type="ARBA" id="ARBA00009677"/>
    </source>
</evidence>
<dbReference type="GO" id="GO:0030694">
    <property type="term" value="C:bacterial-type flagellum basal body, rod"/>
    <property type="evidence" value="ECO:0007669"/>
    <property type="project" value="InterPro"/>
</dbReference>
<protein>
    <recommendedName>
        <fullName evidence="3 6">Flagellar basal body rod protein FlgB</fullName>
    </recommendedName>
</protein>
<keyword evidence="8" id="KW-0282">Flagellum</keyword>
<comment type="function">
    <text evidence="5 6">Structural component of flagellum, the bacterial motility apparatus. Part of the rod structure of flagellar basal body.</text>
</comment>
<proteinExistence type="inferred from homology"/>
<keyword evidence="8" id="KW-0969">Cilium</keyword>
<dbReference type="RefSeq" id="WP_214659334.1">
    <property type="nucleotide sequence ID" value="NZ_CP017634.1"/>
</dbReference>
<feature type="domain" description="Flagellar basal body rod protein N-terminal" evidence="7">
    <location>
        <begin position="21"/>
        <end position="40"/>
    </location>
</feature>
<dbReference type="GO" id="GO:0071973">
    <property type="term" value="P:bacterial-type flagellum-dependent cell motility"/>
    <property type="evidence" value="ECO:0007669"/>
    <property type="project" value="InterPro"/>
</dbReference>
<evidence type="ECO:0000256" key="3">
    <source>
        <dbReference type="ARBA" id="ARBA00014376"/>
    </source>
</evidence>
<dbReference type="InterPro" id="IPR001444">
    <property type="entry name" value="Flag_bb_rod_N"/>
</dbReference>
<dbReference type="Proteomes" id="UP000323521">
    <property type="component" value="Chromosome"/>
</dbReference>
<evidence type="ECO:0000313" key="9">
    <source>
        <dbReference type="Proteomes" id="UP000323521"/>
    </source>
</evidence>
<name>A0A3G1KT92_FORW1</name>
<evidence type="ECO:0000256" key="5">
    <source>
        <dbReference type="ARBA" id="ARBA00024934"/>
    </source>
</evidence>
<evidence type="ECO:0000259" key="7">
    <source>
        <dbReference type="Pfam" id="PF00460"/>
    </source>
</evidence>
<comment type="similarity">
    <text evidence="2 6">Belongs to the flagella basal body rod proteins family.</text>
</comment>
<sequence>MSGFFNNDVISLTLKELDAIALRQKTIAQNVANVNTPGYKRLEIRFEDKLAQVLKKLDEGKLTDADIEDLEPEVVQTKGTTQRQDGNNVNLEVEMTQMLINTVLYNTLTQQLSSQMANLRTAMNDGR</sequence>
<dbReference type="Pfam" id="PF00460">
    <property type="entry name" value="Flg_bb_rod"/>
    <property type="match status" value="1"/>
</dbReference>
<dbReference type="EMBL" id="CP017634">
    <property type="protein sequence ID" value="ATW25669.1"/>
    <property type="molecule type" value="Genomic_DNA"/>
</dbReference>
<comment type="subunit">
    <text evidence="6">The basal body constitutes a major portion of the flagellar organelle and consists of a number of rings mounted on a central rod.</text>
</comment>
<evidence type="ECO:0000313" key="8">
    <source>
        <dbReference type="EMBL" id="ATW25669.1"/>
    </source>
</evidence>
<evidence type="ECO:0000256" key="4">
    <source>
        <dbReference type="ARBA" id="ARBA00023143"/>
    </source>
</evidence>
<keyword evidence="8" id="KW-0966">Cell projection</keyword>